<organism evidence="10 11">
    <name type="scientific">Candidatus Roizmanbacteria bacterium CG22_combo_CG10-13_8_21_14_all_33_16</name>
    <dbReference type="NCBI Taxonomy" id="1974859"/>
    <lineage>
        <taxon>Bacteria</taxon>
        <taxon>Candidatus Roizmaniibacteriota</taxon>
    </lineage>
</organism>
<evidence type="ECO:0000256" key="7">
    <source>
        <dbReference type="RuleBase" id="RU003993"/>
    </source>
</evidence>
<feature type="active site" evidence="6">
    <location>
        <position position="85"/>
    </location>
</feature>
<protein>
    <recommendedName>
        <fullName evidence="3 7">Signal peptidase I</fullName>
        <ecNumber evidence="3 7">3.4.21.89</ecNumber>
    </recommendedName>
</protein>
<dbReference type="GO" id="GO:0006465">
    <property type="term" value="P:signal peptide processing"/>
    <property type="evidence" value="ECO:0007669"/>
    <property type="project" value="InterPro"/>
</dbReference>
<dbReference type="Proteomes" id="UP000230802">
    <property type="component" value="Unassembled WGS sequence"/>
</dbReference>
<comment type="catalytic activity">
    <reaction evidence="1 7">
        <text>Cleavage of hydrophobic, N-terminal signal or leader sequences from secreted and periplasmic proteins.</text>
        <dbReference type="EC" id="3.4.21.89"/>
    </reaction>
</comment>
<evidence type="ECO:0000256" key="5">
    <source>
        <dbReference type="ARBA" id="ARBA00022801"/>
    </source>
</evidence>
<dbReference type="PROSITE" id="PS00760">
    <property type="entry name" value="SPASE_I_2"/>
    <property type="match status" value="1"/>
</dbReference>
<dbReference type="InterPro" id="IPR019756">
    <property type="entry name" value="Pept_S26A_signal_pept_1_Ser-AS"/>
</dbReference>
<dbReference type="InterPro" id="IPR019533">
    <property type="entry name" value="Peptidase_S26"/>
</dbReference>
<dbReference type="InterPro" id="IPR000223">
    <property type="entry name" value="Pept_S26A_signal_pept_1"/>
</dbReference>
<dbReference type="PANTHER" id="PTHR43390:SF1">
    <property type="entry name" value="CHLOROPLAST PROCESSING PEPTIDASE"/>
    <property type="match status" value="1"/>
</dbReference>
<evidence type="ECO:0000256" key="3">
    <source>
        <dbReference type="ARBA" id="ARBA00013208"/>
    </source>
</evidence>
<evidence type="ECO:0000256" key="6">
    <source>
        <dbReference type="PIRSR" id="PIRSR600223-1"/>
    </source>
</evidence>
<proteinExistence type="inferred from homology"/>
<dbReference type="Gene3D" id="2.10.109.10">
    <property type="entry name" value="Umud Fragment, subunit A"/>
    <property type="match status" value="1"/>
</dbReference>
<dbReference type="PRINTS" id="PR00727">
    <property type="entry name" value="LEADERPTASE"/>
</dbReference>
<keyword evidence="7" id="KW-0472">Membrane</keyword>
<comment type="similarity">
    <text evidence="2 8">Belongs to the peptidase S26 family.</text>
</comment>
<dbReference type="GO" id="GO:0004252">
    <property type="term" value="F:serine-type endopeptidase activity"/>
    <property type="evidence" value="ECO:0007669"/>
    <property type="project" value="InterPro"/>
</dbReference>
<dbReference type="NCBIfam" id="TIGR02227">
    <property type="entry name" value="sigpep_I_bact"/>
    <property type="match status" value="1"/>
</dbReference>
<dbReference type="SUPFAM" id="SSF51306">
    <property type="entry name" value="LexA/Signal peptidase"/>
    <property type="match status" value="1"/>
</dbReference>
<evidence type="ECO:0000256" key="4">
    <source>
        <dbReference type="ARBA" id="ARBA00022670"/>
    </source>
</evidence>
<evidence type="ECO:0000259" key="9">
    <source>
        <dbReference type="Pfam" id="PF10502"/>
    </source>
</evidence>
<evidence type="ECO:0000256" key="1">
    <source>
        <dbReference type="ARBA" id="ARBA00000677"/>
    </source>
</evidence>
<reference evidence="10 11" key="1">
    <citation type="submission" date="2017-09" db="EMBL/GenBank/DDBJ databases">
        <title>Depth-based differentiation of microbial function through sediment-hosted aquifers and enrichment of novel symbionts in the deep terrestrial subsurface.</title>
        <authorList>
            <person name="Probst A.J."/>
            <person name="Ladd B."/>
            <person name="Jarett J.K."/>
            <person name="Geller-Mcgrath D.E."/>
            <person name="Sieber C.M."/>
            <person name="Emerson J.B."/>
            <person name="Anantharaman K."/>
            <person name="Thomas B.C."/>
            <person name="Malmstrom R."/>
            <person name="Stieglmeier M."/>
            <person name="Klingl A."/>
            <person name="Woyke T."/>
            <person name="Ryan C.M."/>
            <person name="Banfield J.F."/>
        </authorList>
    </citation>
    <scope>NUCLEOTIDE SEQUENCE [LARGE SCALE GENOMIC DNA]</scope>
    <source>
        <strain evidence="10">CG22_combo_CG10-13_8_21_14_all_33_16</strain>
    </source>
</reference>
<comment type="subcellular location">
    <subcellularLocation>
        <location evidence="8">Membrane</location>
        <topology evidence="8">Single-pass type II membrane protein</topology>
    </subcellularLocation>
</comment>
<evidence type="ECO:0000256" key="2">
    <source>
        <dbReference type="ARBA" id="ARBA00009370"/>
    </source>
</evidence>
<keyword evidence="7" id="KW-0812">Transmembrane</keyword>
<evidence type="ECO:0000313" key="11">
    <source>
        <dbReference type="Proteomes" id="UP000230802"/>
    </source>
</evidence>
<keyword evidence="5 7" id="KW-0378">Hydrolase</keyword>
<feature type="transmembrane region" description="Helical" evidence="7">
    <location>
        <begin position="7"/>
        <end position="32"/>
    </location>
</feature>
<gene>
    <name evidence="10" type="primary">lepB</name>
    <name evidence="10" type="ORF">COW96_03600</name>
</gene>
<dbReference type="EC" id="3.4.21.89" evidence="3 7"/>
<dbReference type="InterPro" id="IPR019758">
    <property type="entry name" value="Pept_S26A_signal_pept_1_CS"/>
</dbReference>
<dbReference type="PROSITE" id="PS00501">
    <property type="entry name" value="SPASE_I_1"/>
    <property type="match status" value="1"/>
</dbReference>
<dbReference type="GO" id="GO:0009003">
    <property type="term" value="F:signal peptidase activity"/>
    <property type="evidence" value="ECO:0007669"/>
    <property type="project" value="UniProtKB-EC"/>
</dbReference>
<name>A0A2H0C3B9_9BACT</name>
<dbReference type="PANTHER" id="PTHR43390">
    <property type="entry name" value="SIGNAL PEPTIDASE I"/>
    <property type="match status" value="1"/>
</dbReference>
<dbReference type="Pfam" id="PF10502">
    <property type="entry name" value="Peptidase_S26"/>
    <property type="match status" value="1"/>
</dbReference>
<dbReference type="CDD" id="cd06530">
    <property type="entry name" value="S26_SPase_I"/>
    <property type="match status" value="1"/>
</dbReference>
<comment type="caution">
    <text evidence="10">The sequence shown here is derived from an EMBL/GenBank/DDBJ whole genome shotgun (WGS) entry which is preliminary data.</text>
</comment>
<dbReference type="InterPro" id="IPR036286">
    <property type="entry name" value="LexA/Signal_pep-like_sf"/>
</dbReference>
<keyword evidence="7" id="KW-1133">Transmembrane helix</keyword>
<evidence type="ECO:0000256" key="8">
    <source>
        <dbReference type="RuleBase" id="RU362042"/>
    </source>
</evidence>
<dbReference type="PROSITE" id="PS00761">
    <property type="entry name" value="SPASE_I_3"/>
    <property type="match status" value="1"/>
</dbReference>
<dbReference type="AlphaFoldDB" id="A0A2H0C3B9"/>
<keyword evidence="4 7" id="KW-0645">Protease</keyword>
<dbReference type="InterPro" id="IPR019757">
    <property type="entry name" value="Pept_S26A_signal_pept_1_Lys-AS"/>
</dbReference>
<dbReference type="GO" id="GO:0016020">
    <property type="term" value="C:membrane"/>
    <property type="evidence" value="ECO:0007669"/>
    <property type="project" value="UniProtKB-SubCell"/>
</dbReference>
<feature type="domain" description="Peptidase S26" evidence="9">
    <location>
        <begin position="12"/>
        <end position="171"/>
    </location>
</feature>
<evidence type="ECO:0000313" key="10">
    <source>
        <dbReference type="EMBL" id="PIP64249.1"/>
    </source>
</evidence>
<feature type="active site" evidence="6">
    <location>
        <position position="42"/>
    </location>
</feature>
<dbReference type="EMBL" id="PCTD01000161">
    <property type="protein sequence ID" value="PIP64249.1"/>
    <property type="molecule type" value="Genomic_DNA"/>
</dbReference>
<sequence>MKIVKGLIEFVMEILETVVFVGSIFIVTYLFIMQPNQVKGASMEPTFLSGEYIFTSKITYKFRPMQKGDVVIFKSPKNPDIEYIKRVMGLPGDKVLVQNSEVYINGQQISENYISAKTNLWEGGFLKEGVTVTIPDGFIFVMGDNRPRSSDSREFGPININSIIGQVFYRYFPSNKIGPINNPIPPDLRSYSFLTYFFT</sequence>
<accession>A0A2H0C3B9</accession>